<dbReference type="STRING" id="743788.S8FPH1"/>
<evidence type="ECO:0000313" key="7">
    <source>
        <dbReference type="EMBL" id="EPT03161.1"/>
    </source>
</evidence>
<dbReference type="GO" id="GO:0050660">
    <property type="term" value="F:flavin adenine dinucleotide binding"/>
    <property type="evidence" value="ECO:0007669"/>
    <property type="project" value="InterPro"/>
</dbReference>
<dbReference type="PANTHER" id="PTHR48083">
    <property type="entry name" value="MEDIUM-CHAIN SPECIFIC ACYL-COA DEHYDROGENASE, MITOCHONDRIAL-RELATED"/>
    <property type="match status" value="1"/>
</dbReference>
<dbReference type="AlphaFoldDB" id="S8FPH1"/>
<dbReference type="SUPFAM" id="SSF47203">
    <property type="entry name" value="Acyl-CoA dehydrogenase C-terminal domain-like"/>
    <property type="match status" value="1"/>
</dbReference>
<dbReference type="PROSITE" id="PS00072">
    <property type="entry name" value="ACYL_COA_DH_1"/>
    <property type="match status" value="1"/>
</dbReference>
<gene>
    <name evidence="7" type="ORF">FOMPIDRAFT_1028852</name>
</gene>
<organism evidence="7 8">
    <name type="scientific">Fomitopsis schrenkii</name>
    <name type="common">Brown rot fungus</name>
    <dbReference type="NCBI Taxonomy" id="2126942"/>
    <lineage>
        <taxon>Eukaryota</taxon>
        <taxon>Fungi</taxon>
        <taxon>Dikarya</taxon>
        <taxon>Basidiomycota</taxon>
        <taxon>Agaricomycotina</taxon>
        <taxon>Agaricomycetes</taxon>
        <taxon>Polyporales</taxon>
        <taxon>Fomitopsis</taxon>
    </lineage>
</organism>
<evidence type="ECO:0000256" key="2">
    <source>
        <dbReference type="ARBA" id="ARBA00009347"/>
    </source>
</evidence>
<dbReference type="Gene3D" id="2.40.110.10">
    <property type="entry name" value="Butyryl-CoA Dehydrogenase, subunit A, domain 2"/>
    <property type="match status" value="1"/>
</dbReference>
<evidence type="ECO:0000256" key="4">
    <source>
        <dbReference type="ARBA" id="ARBA00022827"/>
    </source>
</evidence>
<dbReference type="SUPFAM" id="SSF56645">
    <property type="entry name" value="Acyl-CoA dehydrogenase NM domain-like"/>
    <property type="match status" value="1"/>
</dbReference>
<evidence type="ECO:0000256" key="3">
    <source>
        <dbReference type="ARBA" id="ARBA00022630"/>
    </source>
</evidence>
<protein>
    <recommendedName>
        <fullName evidence="6">Cytochrome b5 heme-binding domain-containing protein</fullName>
    </recommendedName>
</protein>
<dbReference type="InParanoid" id="S8FPH1"/>
<evidence type="ECO:0000259" key="6">
    <source>
        <dbReference type="PROSITE" id="PS50255"/>
    </source>
</evidence>
<feature type="domain" description="Cytochrome b5 heme-binding" evidence="6">
    <location>
        <begin position="5"/>
        <end position="84"/>
    </location>
</feature>
<dbReference type="HOGENOM" id="CLU_018204_4_4_1"/>
<dbReference type="InterPro" id="IPR006091">
    <property type="entry name" value="Acyl-CoA_Oxase/DH_mid-dom"/>
</dbReference>
<dbReference type="CDD" id="cd00567">
    <property type="entry name" value="ACAD"/>
    <property type="match status" value="1"/>
</dbReference>
<keyword evidence="5" id="KW-0560">Oxidoreductase</keyword>
<reference evidence="7 8" key="1">
    <citation type="journal article" date="2012" name="Science">
        <title>The Paleozoic origin of enzymatic lignin decomposition reconstructed from 31 fungal genomes.</title>
        <authorList>
            <person name="Floudas D."/>
            <person name="Binder M."/>
            <person name="Riley R."/>
            <person name="Barry K."/>
            <person name="Blanchette R.A."/>
            <person name="Henrissat B."/>
            <person name="Martinez A.T."/>
            <person name="Otillar R."/>
            <person name="Spatafora J.W."/>
            <person name="Yadav J.S."/>
            <person name="Aerts A."/>
            <person name="Benoit I."/>
            <person name="Boyd A."/>
            <person name="Carlson A."/>
            <person name="Copeland A."/>
            <person name="Coutinho P.M."/>
            <person name="de Vries R.P."/>
            <person name="Ferreira P."/>
            <person name="Findley K."/>
            <person name="Foster B."/>
            <person name="Gaskell J."/>
            <person name="Glotzer D."/>
            <person name="Gorecki P."/>
            <person name="Heitman J."/>
            <person name="Hesse C."/>
            <person name="Hori C."/>
            <person name="Igarashi K."/>
            <person name="Jurgens J.A."/>
            <person name="Kallen N."/>
            <person name="Kersten P."/>
            <person name="Kohler A."/>
            <person name="Kuees U."/>
            <person name="Kumar T.K.A."/>
            <person name="Kuo A."/>
            <person name="LaButti K."/>
            <person name="Larrondo L.F."/>
            <person name="Lindquist E."/>
            <person name="Ling A."/>
            <person name="Lombard V."/>
            <person name="Lucas S."/>
            <person name="Lundell T."/>
            <person name="Martin R."/>
            <person name="McLaughlin D.J."/>
            <person name="Morgenstern I."/>
            <person name="Morin E."/>
            <person name="Murat C."/>
            <person name="Nagy L.G."/>
            <person name="Nolan M."/>
            <person name="Ohm R.A."/>
            <person name="Patyshakuliyeva A."/>
            <person name="Rokas A."/>
            <person name="Ruiz-Duenas F.J."/>
            <person name="Sabat G."/>
            <person name="Salamov A."/>
            <person name="Samejima M."/>
            <person name="Schmutz J."/>
            <person name="Slot J.C."/>
            <person name="St John F."/>
            <person name="Stenlid J."/>
            <person name="Sun H."/>
            <person name="Sun S."/>
            <person name="Syed K."/>
            <person name="Tsang A."/>
            <person name="Wiebenga A."/>
            <person name="Young D."/>
            <person name="Pisabarro A."/>
            <person name="Eastwood D.C."/>
            <person name="Martin F."/>
            <person name="Cullen D."/>
            <person name="Grigoriev I.V."/>
            <person name="Hibbett D.S."/>
        </authorList>
    </citation>
    <scope>NUCLEOTIDE SEQUENCE</scope>
    <source>
        <strain evidence="8">FP-58527</strain>
    </source>
</reference>
<dbReference type="Gene3D" id="1.10.540.10">
    <property type="entry name" value="Acyl-CoA dehydrogenase/oxidase, N-terminal domain"/>
    <property type="match status" value="1"/>
</dbReference>
<name>S8FPH1_FOMSC</name>
<evidence type="ECO:0000256" key="5">
    <source>
        <dbReference type="ARBA" id="ARBA00023002"/>
    </source>
</evidence>
<keyword evidence="8" id="KW-1185">Reference proteome</keyword>
<dbReference type="InterPro" id="IPR046373">
    <property type="entry name" value="Acyl-CoA_Oxase/DH_mid-dom_sf"/>
</dbReference>
<dbReference type="InterPro" id="IPR001199">
    <property type="entry name" value="Cyt_B5-like_heme/steroid-bd"/>
</dbReference>
<dbReference type="Proteomes" id="UP000015241">
    <property type="component" value="Unassembled WGS sequence"/>
</dbReference>
<accession>S8FPH1</accession>
<dbReference type="InterPro" id="IPR036250">
    <property type="entry name" value="AcylCo_DH-like_C"/>
</dbReference>
<dbReference type="InterPro" id="IPR009075">
    <property type="entry name" value="AcylCo_DH/oxidase_C"/>
</dbReference>
<keyword evidence="3" id="KW-0285">Flavoprotein</keyword>
<dbReference type="InterPro" id="IPR036400">
    <property type="entry name" value="Cyt_B5-like_heme/steroid_sf"/>
</dbReference>
<dbReference type="eggNOG" id="KOG0537">
    <property type="taxonomic scope" value="Eukaryota"/>
</dbReference>
<dbReference type="PROSITE" id="PS50255">
    <property type="entry name" value="CYTOCHROME_B5_2"/>
    <property type="match status" value="1"/>
</dbReference>
<dbReference type="InterPro" id="IPR009100">
    <property type="entry name" value="AcylCoA_DH/oxidase_NM_dom_sf"/>
</dbReference>
<dbReference type="InterPro" id="IPR013786">
    <property type="entry name" value="AcylCoA_DH/ox_N"/>
</dbReference>
<dbReference type="Pfam" id="PF00441">
    <property type="entry name" value="Acyl-CoA_dh_1"/>
    <property type="match status" value="1"/>
</dbReference>
<dbReference type="Pfam" id="PF02771">
    <property type="entry name" value="Acyl-CoA_dh_N"/>
    <property type="match status" value="1"/>
</dbReference>
<dbReference type="InterPro" id="IPR037069">
    <property type="entry name" value="AcylCoA_DH/ox_N_sf"/>
</dbReference>
<dbReference type="SUPFAM" id="SSF55856">
    <property type="entry name" value="Cytochrome b5-like heme/steroid binding domain"/>
    <property type="match status" value="1"/>
</dbReference>
<dbReference type="GO" id="GO:0033539">
    <property type="term" value="P:fatty acid beta-oxidation using acyl-CoA dehydrogenase"/>
    <property type="evidence" value="ECO:0007669"/>
    <property type="project" value="TreeGrafter"/>
</dbReference>
<dbReference type="InterPro" id="IPR050741">
    <property type="entry name" value="Acyl-CoA_dehydrogenase"/>
</dbReference>
<proteinExistence type="inferred from homology"/>
<dbReference type="eggNOG" id="KOG0140">
    <property type="taxonomic scope" value="Eukaryota"/>
</dbReference>
<dbReference type="GO" id="GO:0003995">
    <property type="term" value="F:acyl-CoA dehydrogenase activity"/>
    <property type="evidence" value="ECO:0007669"/>
    <property type="project" value="InterPro"/>
</dbReference>
<dbReference type="Pfam" id="PF02770">
    <property type="entry name" value="Acyl-CoA_dh_M"/>
    <property type="match status" value="1"/>
</dbReference>
<dbReference type="GO" id="GO:0005737">
    <property type="term" value="C:cytoplasm"/>
    <property type="evidence" value="ECO:0007669"/>
    <property type="project" value="TreeGrafter"/>
</dbReference>
<comment type="similarity">
    <text evidence="2">Belongs to the acyl-CoA dehydrogenase family.</text>
</comment>
<dbReference type="OrthoDB" id="2588832at2759"/>
<sequence>MSQAARTYTIEEIAKHNREGNVWIIIDSKVYDISKFANLHPGGTGVLLTEAIAGKDATQAFFGLHRHEVLLRPQYARLQIGTIAGEEPVVKPLAVDEPSGVPYAEPSWLSAGYFSPYYNDSHRKFQRAMRKFAVEVIHPDAVKCEENGKRISQPVLEQICAMNIPAMRLGPGKHLKGRTLLGGVITPEEFDHFHELIVNFEISRFGTRAYVDGLLAGEVIGLPPVLNFGSPDLQATVVPEVLDGKKFICLAISEAFAGSDVAGLQTVAVREGDEWVVTGTKKWITNGVFADYFTVGCRSKDGYVVILVPRSDNVETKAIKTAYSSTAGTAYVTFEKARAPVANTLGKVGQGLQVILSNFNHERWMIICTSLSAQRLVVEECLKWVNQRIVFGRPLSSQAVVRSKLAGMIARVESSQAWLENVTHQMNNMSYAEQSDKLAGQIGLLKQYVTRTGRETAEDATQIFGGRSITAGGMGKLIENFHRTSPYDAILGGQEDVLGDLGVRQAIKKMPKGARL</sequence>
<evidence type="ECO:0000313" key="8">
    <source>
        <dbReference type="Proteomes" id="UP000015241"/>
    </source>
</evidence>
<dbReference type="Gene3D" id="3.10.120.10">
    <property type="entry name" value="Cytochrome b5-like heme/steroid binding domain"/>
    <property type="match status" value="1"/>
</dbReference>
<keyword evidence="4" id="KW-0274">FAD</keyword>
<dbReference type="SMART" id="SM01117">
    <property type="entry name" value="Cyt-b5"/>
    <property type="match status" value="1"/>
</dbReference>
<dbReference type="Pfam" id="PF00173">
    <property type="entry name" value="Cyt-b5"/>
    <property type="match status" value="1"/>
</dbReference>
<dbReference type="EMBL" id="KE504131">
    <property type="protein sequence ID" value="EPT03161.1"/>
    <property type="molecule type" value="Genomic_DNA"/>
</dbReference>
<comment type="cofactor">
    <cofactor evidence="1">
        <name>FAD</name>
        <dbReference type="ChEBI" id="CHEBI:57692"/>
    </cofactor>
</comment>
<dbReference type="PANTHER" id="PTHR48083:SF28">
    <property type="entry name" value="ACYL-COA DEHYDROGENASE FAMILY PROTEIN (AFU_ORTHOLOGUE AFUA_6G10880)-RELATED"/>
    <property type="match status" value="1"/>
</dbReference>
<dbReference type="InterPro" id="IPR006089">
    <property type="entry name" value="Acyl-CoA_DH_CS"/>
</dbReference>
<evidence type="ECO:0000256" key="1">
    <source>
        <dbReference type="ARBA" id="ARBA00001974"/>
    </source>
</evidence>
<dbReference type="Gene3D" id="1.20.140.10">
    <property type="entry name" value="Butyryl-CoA Dehydrogenase, subunit A, domain 3"/>
    <property type="match status" value="1"/>
</dbReference>